<evidence type="ECO:0000313" key="2">
    <source>
        <dbReference type="Proteomes" id="UP001066276"/>
    </source>
</evidence>
<keyword evidence="2" id="KW-1185">Reference proteome</keyword>
<protein>
    <submittedName>
        <fullName evidence="1">Uncharacterized protein</fullName>
    </submittedName>
</protein>
<dbReference type="EMBL" id="JANPWB010000013">
    <property type="protein sequence ID" value="KAJ1105000.1"/>
    <property type="molecule type" value="Genomic_DNA"/>
</dbReference>
<dbReference type="Proteomes" id="UP001066276">
    <property type="component" value="Chromosome 9"/>
</dbReference>
<accession>A0AAV7MMN3</accession>
<evidence type="ECO:0000313" key="1">
    <source>
        <dbReference type="EMBL" id="KAJ1105000.1"/>
    </source>
</evidence>
<gene>
    <name evidence="1" type="ORF">NDU88_002408</name>
</gene>
<proteinExistence type="predicted"/>
<dbReference type="AlphaFoldDB" id="A0AAV7MMN3"/>
<reference evidence="1" key="1">
    <citation type="journal article" date="2022" name="bioRxiv">
        <title>Sequencing and chromosome-scale assembly of the giantPleurodeles waltlgenome.</title>
        <authorList>
            <person name="Brown T."/>
            <person name="Elewa A."/>
            <person name="Iarovenko S."/>
            <person name="Subramanian E."/>
            <person name="Araus A.J."/>
            <person name="Petzold A."/>
            <person name="Susuki M."/>
            <person name="Suzuki K.-i.T."/>
            <person name="Hayashi T."/>
            <person name="Toyoda A."/>
            <person name="Oliveira C."/>
            <person name="Osipova E."/>
            <person name="Leigh N.D."/>
            <person name="Simon A."/>
            <person name="Yun M.H."/>
        </authorList>
    </citation>
    <scope>NUCLEOTIDE SEQUENCE</scope>
    <source>
        <strain evidence="1">20211129_DDA</strain>
        <tissue evidence="1">Liver</tissue>
    </source>
</reference>
<comment type="caution">
    <text evidence="1">The sequence shown here is derived from an EMBL/GenBank/DDBJ whole genome shotgun (WGS) entry which is preliminary data.</text>
</comment>
<name>A0AAV7MMN3_PLEWA</name>
<organism evidence="1 2">
    <name type="scientific">Pleurodeles waltl</name>
    <name type="common">Iberian ribbed newt</name>
    <dbReference type="NCBI Taxonomy" id="8319"/>
    <lineage>
        <taxon>Eukaryota</taxon>
        <taxon>Metazoa</taxon>
        <taxon>Chordata</taxon>
        <taxon>Craniata</taxon>
        <taxon>Vertebrata</taxon>
        <taxon>Euteleostomi</taxon>
        <taxon>Amphibia</taxon>
        <taxon>Batrachia</taxon>
        <taxon>Caudata</taxon>
        <taxon>Salamandroidea</taxon>
        <taxon>Salamandridae</taxon>
        <taxon>Pleurodelinae</taxon>
        <taxon>Pleurodeles</taxon>
    </lineage>
</organism>
<sequence>MEPCACCWGPATTRGRSKRAVVPHSLSSASATFDGDSLSQGTLCLLLGAGHNLQALKACPAAFLQLLPRSTRTHCPREPCACCWGPDTSRGNSKRAVVPCSLSSAAAMFDRDSLSQGALRLLLGPGHNSRALKGQIEELGNSNPSTRLISHHSTISYSQEDLIALVVDLKEEVKDLKTLISEVLTLLRSKSYYRETPIMHKTESNADIGLNEEPVIRKNTLSRVNSISDQNIIAPQIGPISLPNTKIDSGAPTSSRPCAVFVREAPIVQTLYQPKGSGYPIFMCRVPPSVPNAQEDRASLINKVTHWIRYNRQCGSIIHSDIISAQPYPESEGHLDIIKLVLSTPELVRGLLSLEMRNPLQTVSNICFKSCWPAEDSLTRSNLPAPNPSLRLEKENPLVIYEETSFLANKKEHASQNVLSTSKRLVQASVGVDTD</sequence>